<dbReference type="EMBL" id="MNCJ02000330">
    <property type="protein sequence ID" value="KAF5765881.1"/>
    <property type="molecule type" value="Genomic_DNA"/>
</dbReference>
<reference evidence="2" key="2">
    <citation type="submission" date="2020-06" db="EMBL/GenBank/DDBJ databases">
        <title>Helianthus annuus Genome sequencing and assembly Release 2.</title>
        <authorList>
            <person name="Gouzy J."/>
            <person name="Langlade N."/>
            <person name="Munos S."/>
        </authorList>
    </citation>
    <scope>NUCLEOTIDE SEQUENCE</scope>
    <source>
        <tissue evidence="2">Leaves</tissue>
    </source>
</reference>
<protein>
    <submittedName>
        <fullName evidence="2">Uncharacterized protein</fullName>
    </submittedName>
</protein>
<evidence type="ECO:0000313" key="2">
    <source>
        <dbReference type="EMBL" id="KAF5765881.1"/>
    </source>
</evidence>
<proteinExistence type="predicted"/>
<accession>A0A9K3H498</accession>
<keyword evidence="3" id="KW-1185">Reference proteome</keyword>
<reference evidence="2" key="1">
    <citation type="journal article" date="2017" name="Nature">
        <title>The sunflower genome provides insights into oil metabolism, flowering and Asterid evolution.</title>
        <authorList>
            <person name="Badouin H."/>
            <person name="Gouzy J."/>
            <person name="Grassa C.J."/>
            <person name="Murat F."/>
            <person name="Staton S.E."/>
            <person name="Cottret L."/>
            <person name="Lelandais-Briere C."/>
            <person name="Owens G.L."/>
            <person name="Carrere S."/>
            <person name="Mayjonade B."/>
            <person name="Legrand L."/>
            <person name="Gill N."/>
            <person name="Kane N.C."/>
            <person name="Bowers J.E."/>
            <person name="Hubner S."/>
            <person name="Bellec A."/>
            <person name="Berard A."/>
            <person name="Berges H."/>
            <person name="Blanchet N."/>
            <person name="Boniface M.C."/>
            <person name="Brunel D."/>
            <person name="Catrice O."/>
            <person name="Chaidir N."/>
            <person name="Claudel C."/>
            <person name="Donnadieu C."/>
            <person name="Faraut T."/>
            <person name="Fievet G."/>
            <person name="Helmstetter N."/>
            <person name="King M."/>
            <person name="Knapp S.J."/>
            <person name="Lai Z."/>
            <person name="Le Paslier M.C."/>
            <person name="Lippi Y."/>
            <person name="Lorenzon L."/>
            <person name="Mandel J.R."/>
            <person name="Marage G."/>
            <person name="Marchand G."/>
            <person name="Marquand E."/>
            <person name="Bret-Mestries E."/>
            <person name="Morien E."/>
            <person name="Nambeesan S."/>
            <person name="Nguyen T."/>
            <person name="Pegot-Espagnet P."/>
            <person name="Pouilly N."/>
            <person name="Raftis F."/>
            <person name="Sallet E."/>
            <person name="Schiex T."/>
            <person name="Thomas J."/>
            <person name="Vandecasteele C."/>
            <person name="Vares D."/>
            <person name="Vear F."/>
            <person name="Vautrin S."/>
            <person name="Crespi M."/>
            <person name="Mangin B."/>
            <person name="Burke J.M."/>
            <person name="Salse J."/>
            <person name="Munos S."/>
            <person name="Vincourt P."/>
            <person name="Rieseberg L.H."/>
            <person name="Langlade N.B."/>
        </authorList>
    </citation>
    <scope>NUCLEOTIDE SEQUENCE</scope>
    <source>
        <tissue evidence="2">Leaves</tissue>
    </source>
</reference>
<feature type="signal peptide" evidence="1">
    <location>
        <begin position="1"/>
        <end position="26"/>
    </location>
</feature>
<dbReference type="Gramene" id="mRNA:HanXRQr2_Chr15g0708831">
    <property type="protein sequence ID" value="mRNA:HanXRQr2_Chr15g0708831"/>
    <property type="gene ID" value="HanXRQr2_Chr15g0708831"/>
</dbReference>
<keyword evidence="1" id="KW-0732">Signal</keyword>
<gene>
    <name evidence="2" type="ORF">HanXRQr2_Chr15g0708831</name>
</gene>
<dbReference type="AlphaFoldDB" id="A0A9K3H498"/>
<feature type="chain" id="PRO_5039910306" evidence="1">
    <location>
        <begin position="27"/>
        <end position="130"/>
    </location>
</feature>
<name>A0A9K3H498_HELAN</name>
<evidence type="ECO:0000313" key="3">
    <source>
        <dbReference type="Proteomes" id="UP000215914"/>
    </source>
</evidence>
<dbReference type="Proteomes" id="UP000215914">
    <property type="component" value="Unassembled WGS sequence"/>
</dbReference>
<evidence type="ECO:0000256" key="1">
    <source>
        <dbReference type="SAM" id="SignalP"/>
    </source>
</evidence>
<organism evidence="2 3">
    <name type="scientific">Helianthus annuus</name>
    <name type="common">Common sunflower</name>
    <dbReference type="NCBI Taxonomy" id="4232"/>
    <lineage>
        <taxon>Eukaryota</taxon>
        <taxon>Viridiplantae</taxon>
        <taxon>Streptophyta</taxon>
        <taxon>Embryophyta</taxon>
        <taxon>Tracheophyta</taxon>
        <taxon>Spermatophyta</taxon>
        <taxon>Magnoliopsida</taxon>
        <taxon>eudicotyledons</taxon>
        <taxon>Gunneridae</taxon>
        <taxon>Pentapetalae</taxon>
        <taxon>asterids</taxon>
        <taxon>campanulids</taxon>
        <taxon>Asterales</taxon>
        <taxon>Asteraceae</taxon>
        <taxon>Asteroideae</taxon>
        <taxon>Heliantheae alliance</taxon>
        <taxon>Heliantheae</taxon>
        <taxon>Helianthus</taxon>
    </lineage>
</organism>
<sequence>MVLMVMGSLLGFRAISPLLMICSINATEKSHYIFLAFIRFSIRLSGCFGFSGASGDDRWLGLQGGKRPCVDQPSETADDDAAFEYTNGLDPEYPVSLLKWRIHQLVPKLKIICRQQILKFTDPLGCKDTY</sequence>
<comment type="caution">
    <text evidence="2">The sequence shown here is derived from an EMBL/GenBank/DDBJ whole genome shotgun (WGS) entry which is preliminary data.</text>
</comment>